<dbReference type="AlphaFoldDB" id="A0A6M0RD10"/>
<name>A0A6M0RD10_9CLOT</name>
<organism evidence="1 2">
    <name type="scientific">Clostridium niameyense</name>
    <dbReference type="NCBI Taxonomy" id="1622073"/>
    <lineage>
        <taxon>Bacteria</taxon>
        <taxon>Bacillati</taxon>
        <taxon>Bacillota</taxon>
        <taxon>Clostridia</taxon>
        <taxon>Eubacteriales</taxon>
        <taxon>Clostridiaceae</taxon>
        <taxon>Clostridium</taxon>
    </lineage>
</organism>
<protein>
    <recommendedName>
        <fullName evidence="3">dUTPase</fullName>
    </recommendedName>
</protein>
<dbReference type="Proteomes" id="UP000473885">
    <property type="component" value="Unassembled WGS sequence"/>
</dbReference>
<dbReference type="EMBL" id="SXDP01000010">
    <property type="protein sequence ID" value="NEZ47640.1"/>
    <property type="molecule type" value="Genomic_DNA"/>
</dbReference>
<evidence type="ECO:0000313" key="1">
    <source>
        <dbReference type="EMBL" id="NEZ47640.1"/>
    </source>
</evidence>
<gene>
    <name evidence="1" type="ORF">FDF74_10615</name>
</gene>
<dbReference type="Pfam" id="PF08761">
    <property type="entry name" value="dUTPase_2"/>
    <property type="match status" value="1"/>
</dbReference>
<dbReference type="SUPFAM" id="SSF101386">
    <property type="entry name" value="all-alpha NTP pyrophosphatases"/>
    <property type="match status" value="1"/>
</dbReference>
<dbReference type="PIRSF" id="PIRSF030140">
    <property type="entry name" value="UCP030140"/>
    <property type="match status" value="1"/>
</dbReference>
<dbReference type="Gene3D" id="1.10.4010.10">
    <property type="entry name" value="Type II deoxyuridine triphosphatase"/>
    <property type="match status" value="1"/>
</dbReference>
<evidence type="ECO:0008006" key="3">
    <source>
        <dbReference type="Google" id="ProtNLM"/>
    </source>
</evidence>
<accession>A0A6M0RD10</accession>
<dbReference type="RefSeq" id="WP_163249578.1">
    <property type="nucleotide sequence ID" value="NZ_SXDP01000010.1"/>
</dbReference>
<comment type="caution">
    <text evidence="1">The sequence shown here is derived from an EMBL/GenBank/DDBJ whole genome shotgun (WGS) entry which is preliminary data.</text>
</comment>
<reference evidence="1 2" key="1">
    <citation type="submission" date="2019-04" db="EMBL/GenBank/DDBJ databases">
        <title>Genome sequencing of Clostridium botulinum Groups I-IV and Clostridium butyricum.</title>
        <authorList>
            <person name="Brunt J."/>
            <person name="Van Vliet A.H.M."/>
            <person name="Stringer S.C."/>
            <person name="Carter A.T."/>
            <person name="Peck M.W."/>
        </authorList>
    </citation>
    <scope>NUCLEOTIDE SEQUENCE [LARGE SCALE GENOMIC DNA]</scope>
    <source>
        <strain evidence="1 2">IFR 18/094</strain>
    </source>
</reference>
<dbReference type="CDD" id="cd11527">
    <property type="entry name" value="NTP-PPase_dUTPase"/>
    <property type="match status" value="1"/>
</dbReference>
<sequence>MNLNRLFELQEKLDEHIIEYHSIEGESLISKKMLALQVELGELANETQCFKYWSTKSSSRKDIILEKYVGCLHFILTLGLESKFNDLTLQPKKSNFDITEQFLNLYIDINDFIICSSKDHYVTLFEDFLSLGMELGFSEEDVEKYYMKKNTMNYEIC</sequence>
<dbReference type="InterPro" id="IPR016947">
    <property type="entry name" value="UCP030140"/>
</dbReference>
<proteinExistence type="predicted"/>
<evidence type="ECO:0000313" key="2">
    <source>
        <dbReference type="Proteomes" id="UP000473885"/>
    </source>
</evidence>
<dbReference type="InterPro" id="IPR014871">
    <property type="entry name" value="dUTPase/dCTP_pyrophosphatase"/>
</dbReference>
<keyword evidence="2" id="KW-1185">Reference proteome</keyword>